<dbReference type="PANTHER" id="PTHR46505:SF1">
    <property type="entry name" value="OXIDOREDUCTASE NAD-BINDING DOMAIN-CONTAINING PROTEIN 1"/>
    <property type="match status" value="1"/>
</dbReference>
<sequence>MATKEGHLERTAHEPRDSSLHKVVITRIDQINPSIRLFRLTIPDHGSIHFKPGQWLDVYCPGISKAGGFTITSPPSLARPHPRPHHDPTQPTPDVVIQLEEGYLELAIQKSPENPAAHYLWQLEPALLDSELELILYVRVGGSFVFPPKPAPTTTPLRKVVFVAGGVGINPLISMLSHIHDQEFPVGVQLLYSVKHPEPDNIETDKVLFLDRIAALFGPGSLRGTAHLFLTGESSVNSQGDKEIAGILPIGVSLSRRRINISDIERILYNAEERKSAVVYICGVPSMTDEFVHKLTAPVSDGGLGMEKERVLFEKWW</sequence>
<dbReference type="InterPro" id="IPR039261">
    <property type="entry name" value="FNR_nucleotide-bd"/>
</dbReference>
<dbReference type="InterPro" id="IPR017938">
    <property type="entry name" value="Riboflavin_synthase-like_b-brl"/>
</dbReference>
<dbReference type="PANTHER" id="PTHR46505">
    <property type="entry name" value="OXIDOREDUCTASE NAD-BINDING DOMAIN-CONTAINING PROTEIN 1"/>
    <property type="match status" value="1"/>
</dbReference>
<proteinExistence type="predicted"/>
<dbReference type="Gene3D" id="2.40.30.10">
    <property type="entry name" value="Translation factors"/>
    <property type="match status" value="1"/>
</dbReference>
<evidence type="ECO:0000256" key="2">
    <source>
        <dbReference type="ARBA" id="ARBA00023027"/>
    </source>
</evidence>
<dbReference type="AlphaFoldDB" id="A0AAN6NG39"/>
<dbReference type="CDD" id="cd00322">
    <property type="entry name" value="FNR_like"/>
    <property type="match status" value="1"/>
</dbReference>
<organism evidence="4 5">
    <name type="scientific">Diplogelasinospora grovesii</name>
    <dbReference type="NCBI Taxonomy" id="303347"/>
    <lineage>
        <taxon>Eukaryota</taxon>
        <taxon>Fungi</taxon>
        <taxon>Dikarya</taxon>
        <taxon>Ascomycota</taxon>
        <taxon>Pezizomycotina</taxon>
        <taxon>Sordariomycetes</taxon>
        <taxon>Sordariomycetidae</taxon>
        <taxon>Sordariales</taxon>
        <taxon>Diplogelasinosporaceae</taxon>
        <taxon>Diplogelasinospora</taxon>
    </lineage>
</organism>
<dbReference type="GO" id="GO:0016491">
    <property type="term" value="F:oxidoreductase activity"/>
    <property type="evidence" value="ECO:0007669"/>
    <property type="project" value="UniProtKB-KW"/>
</dbReference>
<dbReference type="PROSITE" id="PS51384">
    <property type="entry name" value="FAD_FR"/>
    <property type="match status" value="1"/>
</dbReference>
<gene>
    <name evidence="4" type="ORF">QBC46DRAFT_372877</name>
</gene>
<dbReference type="InterPro" id="IPR017927">
    <property type="entry name" value="FAD-bd_FR_type"/>
</dbReference>
<protein>
    <recommendedName>
        <fullName evidence="3">FAD-binding FR-type domain-containing protein</fullName>
    </recommendedName>
</protein>
<reference evidence="5" key="1">
    <citation type="journal article" date="2023" name="Mol. Phylogenet. Evol.">
        <title>Genome-scale phylogeny and comparative genomics of the fungal order Sordariales.</title>
        <authorList>
            <person name="Hensen N."/>
            <person name="Bonometti L."/>
            <person name="Westerberg I."/>
            <person name="Brannstrom I.O."/>
            <person name="Guillou S."/>
            <person name="Cros-Aarteil S."/>
            <person name="Calhoun S."/>
            <person name="Haridas S."/>
            <person name="Kuo A."/>
            <person name="Mondo S."/>
            <person name="Pangilinan J."/>
            <person name="Riley R."/>
            <person name="LaButti K."/>
            <person name="Andreopoulos B."/>
            <person name="Lipzen A."/>
            <person name="Chen C."/>
            <person name="Yan M."/>
            <person name="Daum C."/>
            <person name="Ng V."/>
            <person name="Clum A."/>
            <person name="Steindorff A."/>
            <person name="Ohm R.A."/>
            <person name="Martin F."/>
            <person name="Silar P."/>
            <person name="Natvig D.O."/>
            <person name="Lalanne C."/>
            <person name="Gautier V."/>
            <person name="Ament-Velasquez S.L."/>
            <person name="Kruys A."/>
            <person name="Hutchinson M.I."/>
            <person name="Powell A.J."/>
            <person name="Barry K."/>
            <person name="Miller A.N."/>
            <person name="Grigoriev I.V."/>
            <person name="Debuchy R."/>
            <person name="Gladieux P."/>
            <person name="Hiltunen Thoren M."/>
            <person name="Johannesson H."/>
        </authorList>
    </citation>
    <scope>NUCLEOTIDE SEQUENCE [LARGE SCALE GENOMIC DNA]</scope>
    <source>
        <strain evidence="5">CBS 340.73</strain>
    </source>
</reference>
<name>A0AAN6NG39_9PEZI</name>
<keyword evidence="5" id="KW-1185">Reference proteome</keyword>
<feature type="domain" description="FAD-binding FR-type" evidence="3">
    <location>
        <begin position="18"/>
        <end position="147"/>
    </location>
</feature>
<dbReference type="InterPro" id="IPR052128">
    <property type="entry name" value="Oxidoreductase_NAD-binding"/>
</dbReference>
<accession>A0AAN6NG39</accession>
<evidence type="ECO:0000256" key="1">
    <source>
        <dbReference type="ARBA" id="ARBA00023002"/>
    </source>
</evidence>
<evidence type="ECO:0000313" key="4">
    <source>
        <dbReference type="EMBL" id="KAK3945136.1"/>
    </source>
</evidence>
<evidence type="ECO:0000313" key="5">
    <source>
        <dbReference type="Proteomes" id="UP001303473"/>
    </source>
</evidence>
<keyword evidence="2" id="KW-0520">NAD</keyword>
<comment type="caution">
    <text evidence="4">The sequence shown here is derived from an EMBL/GenBank/DDBJ whole genome shotgun (WGS) entry which is preliminary data.</text>
</comment>
<evidence type="ECO:0000259" key="3">
    <source>
        <dbReference type="PROSITE" id="PS51384"/>
    </source>
</evidence>
<dbReference type="Gene3D" id="3.40.50.80">
    <property type="entry name" value="Nucleotide-binding domain of ferredoxin-NADP reductase (FNR) module"/>
    <property type="match status" value="1"/>
</dbReference>
<dbReference type="GO" id="GO:0005739">
    <property type="term" value="C:mitochondrion"/>
    <property type="evidence" value="ECO:0007669"/>
    <property type="project" value="TreeGrafter"/>
</dbReference>
<dbReference type="Proteomes" id="UP001303473">
    <property type="component" value="Unassembled WGS sequence"/>
</dbReference>
<dbReference type="SUPFAM" id="SSF63380">
    <property type="entry name" value="Riboflavin synthase domain-like"/>
    <property type="match status" value="1"/>
</dbReference>
<dbReference type="SUPFAM" id="SSF52343">
    <property type="entry name" value="Ferredoxin reductase-like, C-terminal NADP-linked domain"/>
    <property type="match status" value="1"/>
</dbReference>
<keyword evidence="1" id="KW-0560">Oxidoreductase</keyword>
<dbReference type="EMBL" id="MU853756">
    <property type="protein sequence ID" value="KAK3945136.1"/>
    <property type="molecule type" value="Genomic_DNA"/>
</dbReference>